<dbReference type="InterPro" id="IPR050131">
    <property type="entry name" value="Peptidase_S8_subtilisin-like"/>
</dbReference>
<evidence type="ECO:0000256" key="6">
    <source>
        <dbReference type="RuleBase" id="RU003355"/>
    </source>
</evidence>
<sequence length="396" mass="40814">MNIKAITSTVIAGVTLFAACRKDDSMSSDDGASTSDCVVQESTGNGRLIPDQYIIAYNQSTSSSLSSTARIASFSNNLLKRNNISSSALRKSFSGAPGSRALGGFIARLSGAELARLKADTSIRMIEQDRIVAYGACFQVVEPKTITWNVTRVGYGDGTGKTAWIIDSGIDFGHPDLNADATRSKSFINGVTSAADENGHGTHVAGIIGAKNNSEGVLGVASGASLVACRVFDKDGEGTLGSIVQALSYISSNAKAGDVVNMSLGEDEVSSILDNQVQSIAAKGIYFAIAAGNDGKSANGFSPGRVNGTNIYTVSAVDSLDNFASFSNYGNDVVDLAAPGVRIPSTYLNGKYAIFSGTSMAAPHVAGLLLLKGSAITTLGTAKNDPDGSPDPIAHK</sequence>
<dbReference type="STRING" id="550983.A4R26_09215"/>
<dbReference type="InterPro" id="IPR022398">
    <property type="entry name" value="Peptidase_S8_His-AS"/>
</dbReference>
<keyword evidence="9" id="KW-1185">Reference proteome</keyword>
<dbReference type="OrthoDB" id="9813435at2"/>
<evidence type="ECO:0000256" key="1">
    <source>
        <dbReference type="ARBA" id="ARBA00011073"/>
    </source>
</evidence>
<dbReference type="GO" id="GO:0004252">
    <property type="term" value="F:serine-type endopeptidase activity"/>
    <property type="evidence" value="ECO:0007669"/>
    <property type="project" value="UniProtKB-UniRule"/>
</dbReference>
<organism evidence="8 9">
    <name type="scientific">Niastella populi</name>
    <dbReference type="NCBI Taxonomy" id="550983"/>
    <lineage>
        <taxon>Bacteria</taxon>
        <taxon>Pseudomonadati</taxon>
        <taxon>Bacteroidota</taxon>
        <taxon>Chitinophagia</taxon>
        <taxon>Chitinophagales</taxon>
        <taxon>Chitinophagaceae</taxon>
        <taxon>Niastella</taxon>
    </lineage>
</organism>
<dbReference type="GO" id="GO:0005615">
    <property type="term" value="C:extracellular space"/>
    <property type="evidence" value="ECO:0007669"/>
    <property type="project" value="TreeGrafter"/>
</dbReference>
<name>A0A1V9EHQ6_9BACT</name>
<dbReference type="PROSITE" id="PS00138">
    <property type="entry name" value="SUBTILASE_SER"/>
    <property type="match status" value="1"/>
</dbReference>
<keyword evidence="3 5" id="KW-0378">Hydrolase</keyword>
<dbReference type="PROSITE" id="PS00137">
    <property type="entry name" value="SUBTILASE_HIS"/>
    <property type="match status" value="1"/>
</dbReference>
<dbReference type="PROSITE" id="PS51257">
    <property type="entry name" value="PROKAR_LIPOPROTEIN"/>
    <property type="match status" value="1"/>
</dbReference>
<feature type="active site" description="Charge relay system" evidence="5">
    <location>
        <position position="200"/>
    </location>
</feature>
<dbReference type="EMBL" id="LWBP01000254">
    <property type="protein sequence ID" value="OQP45670.1"/>
    <property type="molecule type" value="Genomic_DNA"/>
</dbReference>
<dbReference type="PROSITE" id="PS00136">
    <property type="entry name" value="SUBTILASE_ASP"/>
    <property type="match status" value="1"/>
</dbReference>
<keyword evidence="2 5" id="KW-0645">Protease</keyword>
<dbReference type="InterPro" id="IPR023827">
    <property type="entry name" value="Peptidase_S8_Asp-AS"/>
</dbReference>
<feature type="active site" description="Charge relay system" evidence="5">
    <location>
        <position position="167"/>
    </location>
</feature>
<dbReference type="InterPro" id="IPR015500">
    <property type="entry name" value="Peptidase_S8_subtilisin-rel"/>
</dbReference>
<evidence type="ECO:0000256" key="3">
    <source>
        <dbReference type="ARBA" id="ARBA00022801"/>
    </source>
</evidence>
<dbReference type="PANTHER" id="PTHR43806">
    <property type="entry name" value="PEPTIDASE S8"/>
    <property type="match status" value="1"/>
</dbReference>
<dbReference type="InterPro" id="IPR023828">
    <property type="entry name" value="Peptidase_S8_Ser-AS"/>
</dbReference>
<gene>
    <name evidence="8" type="ORF">A4R26_09215</name>
</gene>
<dbReference type="Proteomes" id="UP000192276">
    <property type="component" value="Unassembled WGS sequence"/>
</dbReference>
<dbReference type="PROSITE" id="PS51892">
    <property type="entry name" value="SUBTILASE"/>
    <property type="match status" value="1"/>
</dbReference>
<dbReference type="Gene3D" id="3.40.50.200">
    <property type="entry name" value="Peptidase S8/S53 domain"/>
    <property type="match status" value="1"/>
</dbReference>
<evidence type="ECO:0000256" key="2">
    <source>
        <dbReference type="ARBA" id="ARBA00022670"/>
    </source>
</evidence>
<protein>
    <submittedName>
        <fullName evidence="8">Peptidase S8</fullName>
    </submittedName>
</protein>
<evidence type="ECO:0000256" key="4">
    <source>
        <dbReference type="ARBA" id="ARBA00022825"/>
    </source>
</evidence>
<dbReference type="InterPro" id="IPR036852">
    <property type="entry name" value="Peptidase_S8/S53_dom_sf"/>
</dbReference>
<dbReference type="PANTHER" id="PTHR43806:SF11">
    <property type="entry name" value="CEREVISIN-RELATED"/>
    <property type="match status" value="1"/>
</dbReference>
<accession>A0A1V9EHQ6</accession>
<dbReference type="PRINTS" id="PR00723">
    <property type="entry name" value="SUBTILISIN"/>
</dbReference>
<dbReference type="SUPFAM" id="SSF52743">
    <property type="entry name" value="Subtilisin-like"/>
    <property type="match status" value="1"/>
</dbReference>
<keyword evidence="4 5" id="KW-0720">Serine protease</keyword>
<comment type="similarity">
    <text evidence="1 5 6">Belongs to the peptidase S8 family.</text>
</comment>
<dbReference type="AlphaFoldDB" id="A0A1V9EHQ6"/>
<evidence type="ECO:0000313" key="9">
    <source>
        <dbReference type="Proteomes" id="UP000192276"/>
    </source>
</evidence>
<evidence type="ECO:0000256" key="5">
    <source>
        <dbReference type="PROSITE-ProRule" id="PRU01240"/>
    </source>
</evidence>
<evidence type="ECO:0000313" key="8">
    <source>
        <dbReference type="EMBL" id="OQP45670.1"/>
    </source>
</evidence>
<feature type="domain" description="Peptidase S8/S53" evidence="7">
    <location>
        <begin position="165"/>
        <end position="371"/>
    </location>
</feature>
<comment type="caution">
    <text evidence="8">The sequence shown here is derived from an EMBL/GenBank/DDBJ whole genome shotgun (WGS) entry which is preliminary data.</text>
</comment>
<dbReference type="Pfam" id="PF00082">
    <property type="entry name" value="Peptidase_S8"/>
    <property type="match status" value="1"/>
</dbReference>
<evidence type="ECO:0000259" key="7">
    <source>
        <dbReference type="Pfam" id="PF00082"/>
    </source>
</evidence>
<feature type="active site" description="Charge relay system" evidence="5">
    <location>
        <position position="359"/>
    </location>
</feature>
<dbReference type="GO" id="GO:0006508">
    <property type="term" value="P:proteolysis"/>
    <property type="evidence" value="ECO:0007669"/>
    <property type="project" value="UniProtKB-KW"/>
</dbReference>
<reference evidence="9" key="1">
    <citation type="submission" date="2016-04" db="EMBL/GenBank/DDBJ databases">
        <authorList>
            <person name="Chen L."/>
            <person name="Zhuang W."/>
            <person name="Wang G."/>
        </authorList>
    </citation>
    <scope>NUCLEOTIDE SEQUENCE [LARGE SCALE GENOMIC DNA]</scope>
    <source>
        <strain evidence="9">208</strain>
    </source>
</reference>
<proteinExistence type="inferred from homology"/>
<dbReference type="InterPro" id="IPR000209">
    <property type="entry name" value="Peptidase_S8/S53_dom"/>
</dbReference>